<reference evidence="1" key="1">
    <citation type="submission" date="2020-08" db="EMBL/GenBank/DDBJ databases">
        <title>Multicomponent nature underlies the extraordinary mechanical properties of spider dragline silk.</title>
        <authorList>
            <person name="Kono N."/>
            <person name="Nakamura H."/>
            <person name="Mori M."/>
            <person name="Yoshida Y."/>
            <person name="Ohtoshi R."/>
            <person name="Malay A.D."/>
            <person name="Moran D.A.P."/>
            <person name="Tomita M."/>
            <person name="Numata K."/>
            <person name="Arakawa K."/>
        </authorList>
    </citation>
    <scope>NUCLEOTIDE SEQUENCE</scope>
</reference>
<keyword evidence="5" id="KW-1185">Reference proteome</keyword>
<sequence>MKLISSYLTPIILQTNSSTKLNVPHTLEEKQQSSSKIENCMRSIQVYGSVNEKYRNHNINTKRYASDNGHCLQTSRNFIEDNEHATIFRNKSIRFVVGDESRHITWFSFSTRKLQRQVLYYYKQNHEYSVHALTKPTRISHHAGDFIMNICLAKGLHSILASSISELSNDHYPKTFDVSLDTFYLQHLQISPISINYLKQSYPVYKR</sequence>
<accession>A0A8X6T0X7</accession>
<evidence type="ECO:0000313" key="2">
    <source>
        <dbReference type="EMBL" id="GFT46256.1"/>
    </source>
</evidence>
<gene>
    <name evidence="2" type="ORF">NPIL_281991</name>
    <name evidence="1" type="ORF">NPIL_335851</name>
    <name evidence="3" type="ORF">NPIL_537451</name>
    <name evidence="4" type="ORF">NPIL_601531</name>
</gene>
<evidence type="ECO:0000313" key="3">
    <source>
        <dbReference type="EMBL" id="GFT57083.1"/>
    </source>
</evidence>
<evidence type="ECO:0000313" key="5">
    <source>
        <dbReference type="Proteomes" id="UP000887013"/>
    </source>
</evidence>
<dbReference type="EMBL" id="BMAW01049803">
    <property type="protein sequence ID" value="GFS72558.1"/>
    <property type="molecule type" value="Genomic_DNA"/>
</dbReference>
<dbReference type="EMBL" id="BMAW01111098">
    <property type="protein sequence ID" value="GFT46256.1"/>
    <property type="molecule type" value="Genomic_DNA"/>
</dbReference>
<proteinExistence type="predicted"/>
<dbReference type="Proteomes" id="UP000887013">
    <property type="component" value="Unassembled WGS sequence"/>
</dbReference>
<dbReference type="EMBL" id="BMAW01038629">
    <property type="protein sequence ID" value="GFU52791.1"/>
    <property type="molecule type" value="Genomic_DNA"/>
</dbReference>
<evidence type="ECO:0000313" key="1">
    <source>
        <dbReference type="EMBL" id="GFS72558.1"/>
    </source>
</evidence>
<organism evidence="1 5">
    <name type="scientific">Nephila pilipes</name>
    <name type="common">Giant wood spider</name>
    <name type="synonym">Nephila maculata</name>
    <dbReference type="NCBI Taxonomy" id="299642"/>
    <lineage>
        <taxon>Eukaryota</taxon>
        <taxon>Metazoa</taxon>
        <taxon>Ecdysozoa</taxon>
        <taxon>Arthropoda</taxon>
        <taxon>Chelicerata</taxon>
        <taxon>Arachnida</taxon>
        <taxon>Araneae</taxon>
        <taxon>Araneomorphae</taxon>
        <taxon>Entelegynae</taxon>
        <taxon>Araneoidea</taxon>
        <taxon>Nephilidae</taxon>
        <taxon>Nephila</taxon>
    </lineage>
</organism>
<dbReference type="EMBL" id="BMAW01113434">
    <property type="protein sequence ID" value="GFT57083.1"/>
    <property type="molecule type" value="Genomic_DNA"/>
</dbReference>
<protein>
    <submittedName>
        <fullName evidence="1">Uncharacterized protein</fullName>
    </submittedName>
</protein>
<evidence type="ECO:0000313" key="4">
    <source>
        <dbReference type="EMBL" id="GFU52791.1"/>
    </source>
</evidence>
<comment type="caution">
    <text evidence="1">The sequence shown here is derived from an EMBL/GenBank/DDBJ whole genome shotgun (WGS) entry which is preliminary data.</text>
</comment>
<name>A0A8X6T0X7_NEPPI</name>
<dbReference type="AlphaFoldDB" id="A0A8X6T0X7"/>